<feature type="compositionally biased region" description="Basic residues" evidence="1">
    <location>
        <begin position="912"/>
        <end position="925"/>
    </location>
</feature>
<dbReference type="Proteomes" id="UP001054902">
    <property type="component" value="Unassembled WGS sequence"/>
</dbReference>
<evidence type="ECO:0000256" key="1">
    <source>
        <dbReference type="SAM" id="MobiDB-lite"/>
    </source>
</evidence>
<feature type="compositionally biased region" description="Polar residues" evidence="1">
    <location>
        <begin position="927"/>
        <end position="937"/>
    </location>
</feature>
<comment type="caution">
    <text evidence="2">The sequence shown here is derived from an EMBL/GenBank/DDBJ whole genome shotgun (WGS) entry which is preliminary data.</text>
</comment>
<feature type="compositionally biased region" description="Polar residues" evidence="1">
    <location>
        <begin position="312"/>
        <end position="322"/>
    </location>
</feature>
<gene>
    <name evidence="2" type="ORF">CTEN210_11130</name>
</gene>
<protein>
    <recommendedName>
        <fullName evidence="4">Integrase catalytic domain-containing protein</fullName>
    </recommendedName>
</protein>
<feature type="compositionally biased region" description="Low complexity" evidence="1">
    <location>
        <begin position="824"/>
        <end position="842"/>
    </location>
</feature>
<accession>A0AAD3CZ64</accession>
<name>A0AAD3CZ64_9STRA</name>
<sequence>MSQQIDYTKLYFPVKTATPIVGQPTIDSIANLKKELTKNAKSVTSTLGGAQHGHIFLVLTATDFNAIPGTVPVIRPVHPGPLPQIPVGATAAQISAAERNHQEAVNNFDRYTGVELALLAQNHAEAGERQNVPVTEAWKIDKVLYLLTKTGKFTEDIKQWKKKPQQDKTWVNLVNYFNECHRLLLESNVLTIQDQERQQLSANLASTFEQALALQANSSNTDVASSLAEILRHLQQLESRTTDNDTPNDTRHNPRTCHYTEYCWTHGACNHKSAECRNKAEGHKDEATKNNRMGGSTNFISRLSRSKIKNGPSVQLPDSSETTSDEDGYLPIPDQLSDVAKHAYIFEGITNSTLISVGKLCDDGCEVTFTRDIALITKNGEILLTGDQNPIDSLWDIHLPLQQGKINAVISSNKTKTELAQFLHATCGFPVVSTFRTSISNGNFIGFPGIDSVSFTKHLPPSVPTAKGHLKQERQGLRSTKPVKIKLESDTECYFPAPIKEKTYERYACLSTIDKSQTAYGDLTGRYPIQSSRGNEYVLIVYDYDSNAILQAPLKNHQAATIKEAWINLHDRLKSSAKPPKTYIMDNEASKDLKHALTKANHFLAILAGTHPDFPAHEWDRLLDQAEITLNLLRNSRANPKLSSYAYLFGNFDFNKTPMVPCGTKVVAHIKPDKNASWGFKGEEGWYIGPATEHYRCLKCYFPVTCSVRVVDTVQLFEHNVPIPSTSTEDHLLQSVEDILSLLQKKSPELPFLQFGSNTHNAIESIAKLLQRAASRPSTPEISSSTDTSTTSPSKVEASSSPSSVEPPASPPAVESPVIPTLIPSPSIVESPVPSPSTVESPKSPPAVEQPSTIDKNAAVPRVKTYKKKKASKKQRKSPRFSNKQYPKCTFSSPHSENYGIPTYNVPTPKGAPKRNLRKNPKPSFKRATQSRAETYTTTYSSARGTNYRRHAIQHLRAELLFSQHSINHIFDSSGKKQSIDMLLKTDPETWKRSTSNEFGRLAQGVRDIKGTNTIEFIQKSDVPMNKKVAYCNMICDYRPLKTEAHRVRMTVGGDVLPYDDDAGSPAASLLETKLIVDSTISDAHKGARFCTADLKDHFLATPMEGNEYMRVHSKYFFADIRERYNIDELIADDGYVYIKIKKGMYGLKHAALLAYKHLVNILEPFGYYPCPYTTGLWKHKTRKTVFCLCVDDFGIKYFSEDDRDHLLDALKSNYKISTDLEGTHYCGLKLDWDYAKGIVEISMPDYVVQTLQRLCHSQPTRPQYAPHTWNKPVFGRKVQYANYDESPLLDAAGIKFVQSTVGSFLYYARAVDPTMLVALNEIGQQQAKPTEKTLQACKILLDYAATYPNTKIRYYASDMILHCDSDAAFLVSPNAKSQYAGYFYLGNKTSSSSTTKPNGAILVDCKTFRSVLASTAECETGGIFFNGQTAVVIRVALETLGHPQPPTPLKTDNSTANSFVHSNIKQRKSKTWDLCWHWLRDKEGQLQLKVYWDKGENNDGDYWTKHHAPSHHRQIRSRYVVNHSPSITAKLSSSFLYDTIYNALRAFPML</sequence>
<organism evidence="2 3">
    <name type="scientific">Chaetoceros tenuissimus</name>
    <dbReference type="NCBI Taxonomy" id="426638"/>
    <lineage>
        <taxon>Eukaryota</taxon>
        <taxon>Sar</taxon>
        <taxon>Stramenopiles</taxon>
        <taxon>Ochrophyta</taxon>
        <taxon>Bacillariophyta</taxon>
        <taxon>Coscinodiscophyceae</taxon>
        <taxon>Chaetocerotophycidae</taxon>
        <taxon>Chaetocerotales</taxon>
        <taxon>Chaetocerotaceae</taxon>
        <taxon>Chaetoceros</taxon>
    </lineage>
</organism>
<evidence type="ECO:0000313" key="2">
    <source>
        <dbReference type="EMBL" id="GFH54654.1"/>
    </source>
</evidence>
<evidence type="ECO:0000313" key="3">
    <source>
        <dbReference type="Proteomes" id="UP001054902"/>
    </source>
</evidence>
<evidence type="ECO:0008006" key="4">
    <source>
        <dbReference type="Google" id="ProtNLM"/>
    </source>
</evidence>
<feature type="compositionally biased region" description="Basic residues" evidence="1">
    <location>
        <begin position="864"/>
        <end position="879"/>
    </location>
</feature>
<feature type="compositionally biased region" description="Polar residues" evidence="1">
    <location>
        <begin position="880"/>
        <end position="896"/>
    </location>
</feature>
<keyword evidence="3" id="KW-1185">Reference proteome</keyword>
<feature type="compositionally biased region" description="Low complexity" evidence="1">
    <location>
        <begin position="777"/>
        <end position="817"/>
    </location>
</feature>
<dbReference type="EMBL" id="BLLK01000047">
    <property type="protein sequence ID" value="GFH54654.1"/>
    <property type="molecule type" value="Genomic_DNA"/>
</dbReference>
<proteinExistence type="predicted"/>
<reference evidence="2 3" key="1">
    <citation type="journal article" date="2021" name="Sci. Rep.">
        <title>The genome of the diatom Chaetoceros tenuissimus carries an ancient integrated fragment of an extant virus.</title>
        <authorList>
            <person name="Hongo Y."/>
            <person name="Kimura K."/>
            <person name="Takaki Y."/>
            <person name="Yoshida Y."/>
            <person name="Baba S."/>
            <person name="Kobayashi G."/>
            <person name="Nagasaki K."/>
            <person name="Hano T."/>
            <person name="Tomaru Y."/>
        </authorList>
    </citation>
    <scope>NUCLEOTIDE SEQUENCE [LARGE SCALE GENOMIC DNA]</scope>
    <source>
        <strain evidence="2 3">NIES-3715</strain>
    </source>
</reference>
<feature type="region of interest" description="Disordered" evidence="1">
    <location>
        <begin position="774"/>
        <end position="937"/>
    </location>
</feature>
<feature type="region of interest" description="Disordered" evidence="1">
    <location>
        <begin position="309"/>
        <end position="331"/>
    </location>
</feature>